<evidence type="ECO:0000256" key="1">
    <source>
        <dbReference type="ARBA" id="ARBA00022737"/>
    </source>
</evidence>
<keyword evidence="7" id="KW-0645">Protease</keyword>
<dbReference type="InterPro" id="IPR050130">
    <property type="entry name" value="ClpA_ClpB"/>
</dbReference>
<dbReference type="AlphaFoldDB" id="A0A3B1CK05"/>
<dbReference type="PRINTS" id="PR00300">
    <property type="entry name" value="CLPPROTEASEA"/>
</dbReference>
<dbReference type="Pfam" id="PF10431">
    <property type="entry name" value="ClpB_D2-small"/>
    <property type="match status" value="1"/>
</dbReference>
<feature type="domain" description="UVR" evidence="5">
    <location>
        <begin position="413"/>
        <end position="448"/>
    </location>
</feature>
<dbReference type="InterPro" id="IPR018368">
    <property type="entry name" value="ClpA/B_CS1"/>
</dbReference>
<keyword evidence="2" id="KW-0547">Nucleotide-binding</keyword>
<keyword evidence="7" id="KW-0378">Hydrolase</keyword>
<dbReference type="InterPro" id="IPR004176">
    <property type="entry name" value="Clp_R_N"/>
</dbReference>
<dbReference type="PANTHER" id="PTHR11638:SF18">
    <property type="entry name" value="HEAT SHOCK PROTEIN 104"/>
    <property type="match status" value="1"/>
</dbReference>
<protein>
    <submittedName>
        <fullName evidence="7">ATP-dependent Clp protease, ATP-binding subunit ClpC</fullName>
    </submittedName>
</protein>
<dbReference type="InterPro" id="IPR001270">
    <property type="entry name" value="ClpA/B"/>
</dbReference>
<dbReference type="FunFam" id="1.10.8.60:FF:000017">
    <property type="entry name" value="ATP-dependent chaperone ClpB"/>
    <property type="match status" value="1"/>
</dbReference>
<dbReference type="CDD" id="cd00009">
    <property type="entry name" value="AAA"/>
    <property type="match status" value="1"/>
</dbReference>
<keyword evidence="4" id="KW-0143">Chaperone</keyword>
<accession>A0A3B1CK05</accession>
<dbReference type="Pfam" id="PF02861">
    <property type="entry name" value="Clp_N"/>
    <property type="match status" value="1"/>
</dbReference>
<dbReference type="SUPFAM" id="SSF52540">
    <property type="entry name" value="P-loop containing nucleoside triphosphate hydrolases"/>
    <property type="match status" value="2"/>
</dbReference>
<dbReference type="PROSITE" id="PS51903">
    <property type="entry name" value="CLP_R"/>
    <property type="match status" value="1"/>
</dbReference>
<dbReference type="PROSITE" id="PS00870">
    <property type="entry name" value="CLPAB_1"/>
    <property type="match status" value="1"/>
</dbReference>
<organism evidence="7">
    <name type="scientific">hydrothermal vent metagenome</name>
    <dbReference type="NCBI Taxonomy" id="652676"/>
    <lineage>
        <taxon>unclassified sequences</taxon>
        <taxon>metagenomes</taxon>
        <taxon>ecological metagenomes</taxon>
    </lineage>
</organism>
<evidence type="ECO:0000259" key="5">
    <source>
        <dbReference type="PROSITE" id="PS50151"/>
    </source>
</evidence>
<dbReference type="GO" id="GO:0005524">
    <property type="term" value="F:ATP binding"/>
    <property type="evidence" value="ECO:0007669"/>
    <property type="project" value="UniProtKB-KW"/>
</dbReference>
<dbReference type="GO" id="GO:0006508">
    <property type="term" value="P:proteolysis"/>
    <property type="evidence" value="ECO:0007669"/>
    <property type="project" value="UniProtKB-KW"/>
</dbReference>
<dbReference type="SMART" id="SM01086">
    <property type="entry name" value="ClpB_D2-small"/>
    <property type="match status" value="1"/>
</dbReference>
<evidence type="ECO:0000259" key="6">
    <source>
        <dbReference type="PROSITE" id="PS51903"/>
    </source>
</evidence>
<dbReference type="FunFam" id="3.40.50.300:FF:000025">
    <property type="entry name" value="ATP-dependent Clp protease subunit"/>
    <property type="match status" value="1"/>
</dbReference>
<evidence type="ECO:0000256" key="2">
    <source>
        <dbReference type="ARBA" id="ARBA00022741"/>
    </source>
</evidence>
<dbReference type="InterPro" id="IPR003593">
    <property type="entry name" value="AAA+_ATPase"/>
</dbReference>
<dbReference type="EMBL" id="UOGG01000115">
    <property type="protein sequence ID" value="VAX30539.1"/>
    <property type="molecule type" value="Genomic_DNA"/>
</dbReference>
<dbReference type="GO" id="GO:0016887">
    <property type="term" value="F:ATP hydrolysis activity"/>
    <property type="evidence" value="ECO:0007669"/>
    <property type="project" value="InterPro"/>
</dbReference>
<dbReference type="FunFam" id="3.40.50.300:FF:000010">
    <property type="entry name" value="Chaperone clpB 1, putative"/>
    <property type="match status" value="1"/>
</dbReference>
<dbReference type="Gene3D" id="3.40.50.300">
    <property type="entry name" value="P-loop containing nucleotide triphosphate hydrolases"/>
    <property type="match status" value="2"/>
</dbReference>
<dbReference type="SMART" id="SM00382">
    <property type="entry name" value="AAA"/>
    <property type="match status" value="2"/>
</dbReference>
<dbReference type="PROSITE" id="PS50151">
    <property type="entry name" value="UVR"/>
    <property type="match status" value="1"/>
</dbReference>
<dbReference type="PANTHER" id="PTHR11638">
    <property type="entry name" value="ATP-DEPENDENT CLP PROTEASE"/>
    <property type="match status" value="1"/>
</dbReference>
<dbReference type="InterPro" id="IPR003959">
    <property type="entry name" value="ATPase_AAA_core"/>
</dbReference>
<evidence type="ECO:0000256" key="4">
    <source>
        <dbReference type="ARBA" id="ARBA00023186"/>
    </source>
</evidence>
<dbReference type="SUPFAM" id="SSF81923">
    <property type="entry name" value="Double Clp-N motif"/>
    <property type="match status" value="1"/>
</dbReference>
<keyword evidence="1" id="KW-0677">Repeat</keyword>
<dbReference type="CDD" id="cd19499">
    <property type="entry name" value="RecA-like_ClpB_Hsp104-like"/>
    <property type="match status" value="1"/>
</dbReference>
<evidence type="ECO:0000256" key="3">
    <source>
        <dbReference type="ARBA" id="ARBA00022840"/>
    </source>
</evidence>
<dbReference type="InterPro" id="IPR041546">
    <property type="entry name" value="ClpA/ClpB_AAA_lid"/>
</dbReference>
<dbReference type="InterPro" id="IPR001943">
    <property type="entry name" value="UVR_dom"/>
</dbReference>
<keyword evidence="3 7" id="KW-0067">ATP-binding</keyword>
<feature type="domain" description="Clp R" evidence="6">
    <location>
        <begin position="2"/>
        <end position="145"/>
    </location>
</feature>
<dbReference type="GO" id="GO:0034605">
    <property type="term" value="P:cellular response to heat"/>
    <property type="evidence" value="ECO:0007669"/>
    <property type="project" value="TreeGrafter"/>
</dbReference>
<dbReference type="Pfam" id="PF07724">
    <property type="entry name" value="AAA_2"/>
    <property type="match status" value="1"/>
</dbReference>
<dbReference type="InterPro" id="IPR019489">
    <property type="entry name" value="Clp_ATPase_C"/>
</dbReference>
<dbReference type="GO" id="GO:0008233">
    <property type="term" value="F:peptidase activity"/>
    <property type="evidence" value="ECO:0007669"/>
    <property type="project" value="UniProtKB-KW"/>
</dbReference>
<dbReference type="Gene3D" id="1.10.1780.10">
    <property type="entry name" value="Clp, N-terminal domain"/>
    <property type="match status" value="1"/>
</dbReference>
<dbReference type="Gene3D" id="4.10.860.10">
    <property type="entry name" value="UVR domain"/>
    <property type="match status" value="1"/>
</dbReference>
<dbReference type="Gene3D" id="1.10.8.60">
    <property type="match status" value="2"/>
</dbReference>
<proteinExistence type="predicted"/>
<dbReference type="Pfam" id="PF17871">
    <property type="entry name" value="AAA_lid_9"/>
    <property type="match status" value="1"/>
</dbReference>
<dbReference type="InterPro" id="IPR036628">
    <property type="entry name" value="Clp_N_dom_sf"/>
</dbReference>
<sequence length="810" mass="91438">MFKRFTERARRVIILAREEAELYRHEYLGTEHILQGVVKDGGGIAVAIIQKAGADLKELKSELEKNLPRSSNSLIIGDIPFTSRAKKVLEFAVEEARSLNHNYIGTEHLLLGLLKEKEGVACLVLNSFGMYFDDVKEKIAEMFKEPTESGREVGKTPTLDEFSRDLTKMAIDGKLDPVIGRSKEIERVIQILSRRTKNNPVLIGEPGVGKTAIVEGLAQMVVEREVPDTLFDKRVVSLDLGSLIAGTKYRGQFEARLKGIMKEIVQNEKIILFIDELHTLVGAGAAEGSVDASNMLKPALSRGEIQCIGATTLEEYRKYIEKNGALERRFQPIVVNPPSVDETVEIIKGLKVPYEMHHKVKITEEAIVTAVRFSDRYISDRFLPDKAIDVIDEAGSRVRLRRVTQSPEMRQIQRDIDAIIRDKKTCIESQEFEKAVDLRDKEENLREALDKEKEAWEKDQDLSEPSITEDDIAAVVSGMTGIPLSRIEEKESSRLLNMEKEMATKVIGQEEAIKVITKAIRRSRSGLKDLRRPIGTFLFLGPTGVGKTELAGVLAEFLFGNRDALIRLDMSEYMEKFNISRLTGAPPGYVGYEEGGQLTEKVRRKPYSVVLFDEIEKANPDVFHLLLQIMDDGRLTDSYGRVIDFKNTVIIMTSNISSKSLDKGTTLGFHKDDDELNYEKMQKEIRQDLKRTFNPEFLNRLSEMVVFRPLELKHIVEILDVQLEQVNEQLIQQGLTMELTDGAKQWLAEKGYDKTYGARPLKRAIQKYLEDKLSDEMLKGRFKSGGHIQVSVQGDELVFTEKSAGALNAC</sequence>
<dbReference type="InterPro" id="IPR027417">
    <property type="entry name" value="P-loop_NTPase"/>
</dbReference>
<dbReference type="GO" id="GO:0005737">
    <property type="term" value="C:cytoplasm"/>
    <property type="evidence" value="ECO:0007669"/>
    <property type="project" value="TreeGrafter"/>
</dbReference>
<dbReference type="Pfam" id="PF00004">
    <property type="entry name" value="AAA"/>
    <property type="match status" value="1"/>
</dbReference>
<reference evidence="7" key="1">
    <citation type="submission" date="2018-06" db="EMBL/GenBank/DDBJ databases">
        <authorList>
            <person name="Zhirakovskaya E."/>
        </authorList>
    </citation>
    <scope>NUCLEOTIDE SEQUENCE</scope>
</reference>
<evidence type="ECO:0000313" key="7">
    <source>
        <dbReference type="EMBL" id="VAX30539.1"/>
    </source>
</evidence>
<name>A0A3B1CK05_9ZZZZ</name>
<gene>
    <name evidence="7" type="ORF">MNBD_NITROSPINAE05-1074</name>
</gene>